<keyword evidence="7 13" id="KW-0732">Signal</keyword>
<dbReference type="InterPro" id="IPR027268">
    <property type="entry name" value="Peptidase_M4/M1_CTD_sf"/>
</dbReference>
<dbReference type="GO" id="GO:0006508">
    <property type="term" value="P:proteolysis"/>
    <property type="evidence" value="ECO:0007669"/>
    <property type="project" value="UniProtKB-KW"/>
</dbReference>
<dbReference type="EMBL" id="RBWV01000010">
    <property type="protein sequence ID" value="RKS77452.1"/>
    <property type="molecule type" value="Genomic_DNA"/>
</dbReference>
<keyword evidence="10" id="KW-0482">Metalloprotease</keyword>
<evidence type="ECO:0000313" key="15">
    <source>
        <dbReference type="EMBL" id="RKS77452.1"/>
    </source>
</evidence>
<comment type="cofactor">
    <cofactor evidence="1">
        <name>Zn(2+)</name>
        <dbReference type="ChEBI" id="CHEBI:29105"/>
    </cofactor>
</comment>
<evidence type="ECO:0000313" key="16">
    <source>
        <dbReference type="Proteomes" id="UP000281955"/>
    </source>
</evidence>
<dbReference type="SUPFAM" id="SSF49785">
    <property type="entry name" value="Galactose-binding domain-like"/>
    <property type="match status" value="1"/>
</dbReference>
<dbReference type="PANTHER" id="PTHR33478">
    <property type="entry name" value="EXTRACELLULAR METALLOPROTEINASE MEP"/>
    <property type="match status" value="1"/>
</dbReference>
<comment type="caution">
    <text evidence="15">The sequence shown here is derived from an EMBL/GenBank/DDBJ whole genome shotgun (WGS) entry which is preliminary data.</text>
</comment>
<keyword evidence="6" id="KW-0479">Metal-binding</keyword>
<dbReference type="PANTHER" id="PTHR33478:SF1">
    <property type="entry name" value="EXTRACELLULAR METALLOPROTEINASE MEP"/>
    <property type="match status" value="1"/>
</dbReference>
<dbReference type="InParanoid" id="A0A420XRI0"/>
<evidence type="ECO:0000256" key="8">
    <source>
        <dbReference type="ARBA" id="ARBA00022801"/>
    </source>
</evidence>
<evidence type="ECO:0000256" key="5">
    <source>
        <dbReference type="ARBA" id="ARBA00022670"/>
    </source>
</evidence>
<keyword evidence="16" id="KW-1185">Reference proteome</keyword>
<keyword evidence="11" id="KW-0865">Zymogen</keyword>
<feature type="chain" id="PRO_5039714192" evidence="13">
    <location>
        <begin position="23"/>
        <end position="1127"/>
    </location>
</feature>
<dbReference type="RefSeq" id="WP_183061747.1">
    <property type="nucleotide sequence ID" value="NZ_RBWV01000010.1"/>
</dbReference>
<dbReference type="InterPro" id="IPR013784">
    <property type="entry name" value="Carb-bd-like_fold"/>
</dbReference>
<evidence type="ECO:0000256" key="12">
    <source>
        <dbReference type="SAM" id="MobiDB-lite"/>
    </source>
</evidence>
<dbReference type="Pfam" id="PF13620">
    <property type="entry name" value="CarboxypepD_reg"/>
    <property type="match status" value="1"/>
</dbReference>
<feature type="region of interest" description="Disordered" evidence="12">
    <location>
        <begin position="24"/>
        <end position="43"/>
    </location>
</feature>
<dbReference type="Gene3D" id="2.60.40.1120">
    <property type="entry name" value="Carboxypeptidase-like, regulatory domain"/>
    <property type="match status" value="1"/>
</dbReference>
<keyword evidence="8" id="KW-0378">Hydrolase</keyword>
<evidence type="ECO:0000256" key="7">
    <source>
        <dbReference type="ARBA" id="ARBA00022729"/>
    </source>
</evidence>
<accession>A0A420XRI0</accession>
<dbReference type="GO" id="GO:0004222">
    <property type="term" value="F:metalloendopeptidase activity"/>
    <property type="evidence" value="ECO:0007669"/>
    <property type="project" value="InterPro"/>
</dbReference>
<comment type="similarity">
    <text evidence="3">Belongs to the peptidase M36 family.</text>
</comment>
<dbReference type="AlphaFoldDB" id="A0A420XRI0"/>
<evidence type="ECO:0000256" key="1">
    <source>
        <dbReference type="ARBA" id="ARBA00001947"/>
    </source>
</evidence>
<evidence type="ECO:0000256" key="11">
    <source>
        <dbReference type="ARBA" id="ARBA00023145"/>
    </source>
</evidence>
<sequence length="1127" mass="114899">MKRILSAGVVAAVAALALPAEASAVTTTTPPANASPKTSSIPPAAAANTGTAAAPLAGVASAAAALRSELGPQGVVSIDPKSGAPRLVARLDGFLTDPSSAPADSVARGYLRAHTALFGTDKATVEGLAQTRDYVDVDGTHHLSFAPRVEGLPVFGGGVTVNVSKSGQVVNVVGSPRTSTSYTSDTPRLSAAQAVNRALRDGGSNRTVTEHAPTLAGPQRTTRFGDKTLDSAGLTWFDTGSGLRLSWRTVAEVDSTHVYQSVVDAQTGAVLSKTNTVVSAGKGSHWYYLPDYFSADFPLNHGGLSGPDGHQPATEDFVGRGWIAPGTNTLNGNNAHTYQDPNDDNAADASDEIHANGSGDFSFPFQPVGSCASASPCSWQSWTPNSWQTNLKQNATQVFWYINQFHDHLAEAPIGFTAAAGNFQADGGDAVQAQVFDGANTGGGLPDSNHQNNANMGTGPDGTPPRMQMYLFTGSDFVDSNGGDDASIIYHEYTHGLSHRLVLDPNGIPALYGGQANAMGEAWSDWYAMDYIIKDCTELHPSRTDCWDADSAPNQPGNADVWLAQGVSGGSAHAIRTQPLDCLPGDSSDHSTCTGGGTPHYGGYTYADYGHVTSGPEVHADGEIWAETLWQLRQAIGPQDYKVTEDLVTRAMELSPTDPSFLDERDAILLADQVRFGGAHVPTIWSVFANRGMGWSASTSGASDTHPVAATDLPPTTTGAITGSVVGASGGPVAGATVSIAGHTHLQATTDGAGNYAIGGVPAGSYTLAVSGPGYEPAATTASVGGGAPTVALTRDWAALSGGAALVAVDAPDLTRLCSGAEPQGAFDLDAKVGWLSTSSTSTYGPQGAKSIVVALPGAVDVSGFAIDPKAPCGATPGASVGQFAIATSTDGSSWTPAASGALSGNTSVVPVAPTGGTAGVRFVRFTMLSSQAADGDGTDFTGVGEVYVHGVPAGTGTAPDPGTSGGTPAPVPPPAPVPTPTPVPAPVPTPTPVPTPHGGGGTVVTDRVPPKAVQLLVAKQTLKTLLAKGLKTTVSCNEACRVTDTVTISAKTAKSLGLGRKAVVIGTGKATLTRKGRVVMTVKLTAAGKKAVRKVKTLPMVSTVVARDKAGNAKKTVVTLKLTRRS</sequence>
<feature type="compositionally biased region" description="Polar residues" evidence="12">
    <location>
        <begin position="26"/>
        <end position="41"/>
    </location>
</feature>
<evidence type="ECO:0000256" key="3">
    <source>
        <dbReference type="ARBA" id="ARBA00006006"/>
    </source>
</evidence>
<dbReference type="Pfam" id="PF02128">
    <property type="entry name" value="Peptidase_M36"/>
    <property type="match status" value="2"/>
</dbReference>
<dbReference type="Gene3D" id="1.10.390.10">
    <property type="entry name" value="Neutral Protease Domain 2"/>
    <property type="match status" value="1"/>
</dbReference>
<dbReference type="GO" id="GO:0008270">
    <property type="term" value="F:zinc ion binding"/>
    <property type="evidence" value="ECO:0007669"/>
    <property type="project" value="InterPro"/>
</dbReference>
<dbReference type="InterPro" id="IPR001842">
    <property type="entry name" value="Peptidase_M36"/>
</dbReference>
<feature type="region of interest" description="Disordered" evidence="12">
    <location>
        <begin position="953"/>
        <end position="1003"/>
    </location>
</feature>
<keyword evidence="4" id="KW-0964">Secreted</keyword>
<evidence type="ECO:0000256" key="13">
    <source>
        <dbReference type="SAM" id="SignalP"/>
    </source>
</evidence>
<dbReference type="GO" id="GO:0005615">
    <property type="term" value="C:extracellular space"/>
    <property type="evidence" value="ECO:0007669"/>
    <property type="project" value="InterPro"/>
</dbReference>
<keyword evidence="5" id="KW-0645">Protease</keyword>
<name>A0A420XRI0_9ACTN</name>
<evidence type="ECO:0000259" key="14">
    <source>
        <dbReference type="Pfam" id="PF07504"/>
    </source>
</evidence>
<dbReference type="Pfam" id="PF07504">
    <property type="entry name" value="FTP"/>
    <property type="match status" value="1"/>
</dbReference>
<dbReference type="Proteomes" id="UP000281955">
    <property type="component" value="Unassembled WGS sequence"/>
</dbReference>
<evidence type="ECO:0000256" key="10">
    <source>
        <dbReference type="ARBA" id="ARBA00023049"/>
    </source>
</evidence>
<feature type="signal peptide" evidence="13">
    <location>
        <begin position="1"/>
        <end position="22"/>
    </location>
</feature>
<keyword evidence="9" id="KW-0862">Zinc</keyword>
<dbReference type="SUPFAM" id="SSF55486">
    <property type="entry name" value="Metalloproteases ('zincins'), catalytic domain"/>
    <property type="match status" value="1"/>
</dbReference>
<feature type="region of interest" description="Disordered" evidence="12">
    <location>
        <begin position="439"/>
        <end position="463"/>
    </location>
</feature>
<organism evidence="15 16">
    <name type="scientific">Motilibacter peucedani</name>
    <dbReference type="NCBI Taxonomy" id="598650"/>
    <lineage>
        <taxon>Bacteria</taxon>
        <taxon>Bacillati</taxon>
        <taxon>Actinomycetota</taxon>
        <taxon>Actinomycetes</taxon>
        <taxon>Motilibacterales</taxon>
        <taxon>Motilibacteraceae</taxon>
        <taxon>Motilibacter</taxon>
    </lineage>
</organism>
<protein>
    <submittedName>
        <fullName evidence="15">Fungalysin/thermolysin propeptide</fullName>
    </submittedName>
</protein>
<dbReference type="Gene3D" id="2.60.120.260">
    <property type="entry name" value="Galactose-binding domain-like"/>
    <property type="match status" value="1"/>
</dbReference>
<comment type="subcellular location">
    <subcellularLocation>
        <location evidence="2">Secreted</location>
    </subcellularLocation>
</comment>
<dbReference type="SUPFAM" id="SSF49452">
    <property type="entry name" value="Starch-binding domain-like"/>
    <property type="match status" value="1"/>
</dbReference>
<evidence type="ECO:0000256" key="4">
    <source>
        <dbReference type="ARBA" id="ARBA00022525"/>
    </source>
</evidence>
<feature type="compositionally biased region" description="Pro residues" evidence="12">
    <location>
        <begin position="970"/>
        <end position="996"/>
    </location>
</feature>
<feature type="domain" description="FTP" evidence="14">
    <location>
        <begin position="127"/>
        <end position="175"/>
    </location>
</feature>
<proteinExistence type="inferred from homology"/>
<gene>
    <name evidence="15" type="ORF">CLV35_1138</name>
</gene>
<evidence type="ECO:0000256" key="9">
    <source>
        <dbReference type="ARBA" id="ARBA00022833"/>
    </source>
</evidence>
<dbReference type="Gene3D" id="3.10.170.10">
    <property type="match status" value="1"/>
</dbReference>
<evidence type="ECO:0000256" key="2">
    <source>
        <dbReference type="ARBA" id="ARBA00004613"/>
    </source>
</evidence>
<reference evidence="15 16" key="1">
    <citation type="submission" date="2018-10" db="EMBL/GenBank/DDBJ databases">
        <title>Genomic Encyclopedia of Archaeal and Bacterial Type Strains, Phase II (KMG-II): from individual species to whole genera.</title>
        <authorList>
            <person name="Goeker M."/>
        </authorList>
    </citation>
    <scope>NUCLEOTIDE SEQUENCE [LARGE SCALE GENOMIC DNA]</scope>
    <source>
        <strain evidence="15 16">RP-AC37</strain>
    </source>
</reference>
<dbReference type="GO" id="GO:0030246">
    <property type="term" value="F:carbohydrate binding"/>
    <property type="evidence" value="ECO:0007669"/>
    <property type="project" value="InterPro"/>
</dbReference>
<evidence type="ECO:0000256" key="6">
    <source>
        <dbReference type="ARBA" id="ARBA00022723"/>
    </source>
</evidence>
<dbReference type="InterPro" id="IPR011096">
    <property type="entry name" value="FTP_domain"/>
</dbReference>
<dbReference type="InterPro" id="IPR008979">
    <property type="entry name" value="Galactose-bd-like_sf"/>
</dbReference>
<dbReference type="InterPro" id="IPR050371">
    <property type="entry name" value="Fungal_virulence_M36"/>
</dbReference>